<protein>
    <submittedName>
        <fullName evidence="3">Immunoglobulin binding protein 1</fullName>
    </submittedName>
</protein>
<dbReference type="Proteomes" id="UP000694412">
    <property type="component" value="Chromosome 4"/>
</dbReference>
<dbReference type="GeneTree" id="ENSGT00390000002414"/>
<dbReference type="GO" id="GO:0005829">
    <property type="term" value="C:cytosol"/>
    <property type="evidence" value="ECO:0007669"/>
    <property type="project" value="TreeGrafter"/>
</dbReference>
<gene>
    <name evidence="3" type="primary">IGBP1</name>
</gene>
<dbReference type="PANTHER" id="PTHR10933">
    <property type="entry name" value="IMMUNOGLOBULIN-BINDING PROTEIN 1"/>
    <property type="match status" value="1"/>
</dbReference>
<dbReference type="FunFam" id="1.25.40.540:FF:000003">
    <property type="entry name" value="Immunoglobulin (CD79A)-binding protein 1"/>
    <property type="match status" value="1"/>
</dbReference>
<reference evidence="3" key="3">
    <citation type="submission" date="2025-09" db="UniProtKB">
        <authorList>
            <consortium name="Ensembl"/>
        </authorList>
    </citation>
    <scope>IDENTIFICATION</scope>
</reference>
<feature type="region of interest" description="Disordered" evidence="2">
    <location>
        <begin position="1"/>
        <end position="32"/>
    </location>
</feature>
<dbReference type="GO" id="GO:0009966">
    <property type="term" value="P:regulation of signal transduction"/>
    <property type="evidence" value="ECO:0007669"/>
    <property type="project" value="InterPro"/>
</dbReference>
<feature type="compositionally biased region" description="Basic and acidic residues" evidence="2">
    <location>
        <begin position="319"/>
        <end position="351"/>
    </location>
</feature>
<sequence>MVEGALPQLPEAHGQVVPPRPSMAEASGEGPRLPELLETGWRLLEEVEASTEPSSGAPSVQAKVRQGLGALQRAAAMVEELELFSENEELEEITSADLKYLLVPALLGAMTLRQVEPSRRREHLESARLHFCRFLELCRSYGLSGARPPPAAPREDDEAGSAAQRSLLAMASNRQAKIERYKQKKELENKLASLRTFVESGQADEEQVRELYLLQAQKWINISFEEIESIDQEMVILKSRDVMKQSSAPPHSPSRQVRTPLKPFILTRDAVQAKVFGAGYPGLPTMTVNDWYDQKRREEAALGQSAPQRPPAADTNDEELQKEQQEKIKEEDDEEALQKARDWDDWKDTHPRGYGNRQNMG</sequence>
<accession>A0A8C2ST62</accession>
<evidence type="ECO:0000313" key="3">
    <source>
        <dbReference type="Ensembl" id="ENSCJPP00005002754.1"/>
    </source>
</evidence>
<dbReference type="RefSeq" id="XP_015715686.1">
    <property type="nucleotide sequence ID" value="XM_015860200.2"/>
</dbReference>
<evidence type="ECO:0000313" key="4">
    <source>
        <dbReference type="Proteomes" id="UP000694412"/>
    </source>
</evidence>
<dbReference type="InterPro" id="IPR038511">
    <property type="entry name" value="TAP42/TAP46-like_sf"/>
</dbReference>
<dbReference type="AlphaFoldDB" id="A0A8C2ST62"/>
<dbReference type="GeneID" id="107312606"/>
<dbReference type="OrthoDB" id="10261753at2759"/>
<dbReference type="InterPro" id="IPR007304">
    <property type="entry name" value="TAP46-like"/>
</dbReference>
<dbReference type="KEGG" id="cjo:107312606"/>
<evidence type="ECO:0000256" key="1">
    <source>
        <dbReference type="ARBA" id="ARBA00034730"/>
    </source>
</evidence>
<dbReference type="CTD" id="3476"/>
<dbReference type="Ensembl" id="ENSCJPT00005005087.1">
    <property type="protein sequence ID" value="ENSCJPP00005002754.1"/>
    <property type="gene ID" value="ENSCJPG00005003049.1"/>
</dbReference>
<feature type="region of interest" description="Disordered" evidence="2">
    <location>
        <begin position="299"/>
        <end position="361"/>
    </location>
</feature>
<proteinExistence type="inferred from homology"/>
<dbReference type="GO" id="GO:0051721">
    <property type="term" value="F:protein phosphatase 2A binding"/>
    <property type="evidence" value="ECO:0007669"/>
    <property type="project" value="TreeGrafter"/>
</dbReference>
<keyword evidence="4" id="KW-1185">Reference proteome</keyword>
<dbReference type="Pfam" id="PF04177">
    <property type="entry name" value="TAP42"/>
    <property type="match status" value="1"/>
</dbReference>
<name>A0A8C2ST62_COTJA</name>
<dbReference type="GO" id="GO:0035303">
    <property type="term" value="P:regulation of dephosphorylation"/>
    <property type="evidence" value="ECO:0007669"/>
    <property type="project" value="TreeGrafter"/>
</dbReference>
<dbReference type="PANTHER" id="PTHR10933:SF9">
    <property type="entry name" value="IMMUNOGLOBULIN-BINDING PROTEIN 1"/>
    <property type="match status" value="1"/>
</dbReference>
<dbReference type="Gene3D" id="1.25.40.540">
    <property type="entry name" value="TAP42-like family"/>
    <property type="match status" value="1"/>
</dbReference>
<reference evidence="3" key="2">
    <citation type="submission" date="2025-08" db="UniProtKB">
        <authorList>
            <consortium name="Ensembl"/>
        </authorList>
    </citation>
    <scope>IDENTIFICATION</scope>
</reference>
<evidence type="ECO:0000256" key="2">
    <source>
        <dbReference type="SAM" id="MobiDB-lite"/>
    </source>
</evidence>
<comment type="similarity">
    <text evidence="1">Belongs to the IGBP1/TAP42 family.</text>
</comment>
<organism evidence="3 4">
    <name type="scientific">Coturnix japonica</name>
    <name type="common">Japanese quail</name>
    <name type="synonym">Coturnix coturnix japonica</name>
    <dbReference type="NCBI Taxonomy" id="93934"/>
    <lineage>
        <taxon>Eukaryota</taxon>
        <taxon>Metazoa</taxon>
        <taxon>Chordata</taxon>
        <taxon>Craniata</taxon>
        <taxon>Vertebrata</taxon>
        <taxon>Euteleostomi</taxon>
        <taxon>Archelosauria</taxon>
        <taxon>Archosauria</taxon>
        <taxon>Dinosauria</taxon>
        <taxon>Saurischia</taxon>
        <taxon>Theropoda</taxon>
        <taxon>Coelurosauria</taxon>
        <taxon>Aves</taxon>
        <taxon>Neognathae</taxon>
        <taxon>Galloanserae</taxon>
        <taxon>Galliformes</taxon>
        <taxon>Phasianidae</taxon>
        <taxon>Perdicinae</taxon>
        <taxon>Coturnix</taxon>
    </lineage>
</organism>
<reference evidence="3" key="1">
    <citation type="submission" date="2015-11" db="EMBL/GenBank/DDBJ databases">
        <authorList>
            <consortium name="International Coturnix japonica Genome Analysis Consortium"/>
            <person name="Warren W."/>
            <person name="Burt D.W."/>
            <person name="Antin P.B."/>
            <person name="Lanford R."/>
            <person name="Gros J."/>
            <person name="Wilson R.K."/>
        </authorList>
    </citation>
    <scope>NUCLEOTIDE SEQUENCE [LARGE SCALE GENOMIC DNA]</scope>
</reference>